<comment type="function">
    <text evidence="9">Part of the twin-arginine translocation (Tat) system that transports large folded proteins containing a characteristic twin-arginine motif in their signal peptide across membranes. Together with TatC, TatB is part of a receptor directly interacting with Tat signal peptides. TatB may form an oligomeric binding site that transiently accommodates folded Tat precursor proteins before their translocation.</text>
</comment>
<comment type="similarity">
    <text evidence="9">Belongs to the TatB family.</text>
</comment>
<dbReference type="HAMAP" id="MF_00237">
    <property type="entry name" value="TatB"/>
    <property type="match status" value="1"/>
</dbReference>
<keyword evidence="5 9" id="KW-0653">Protein transport</keyword>
<dbReference type="PRINTS" id="PR01506">
    <property type="entry name" value="TATBPROTEIN"/>
</dbReference>
<dbReference type="PANTHER" id="PTHR33162:SF1">
    <property type="entry name" value="SEC-INDEPENDENT PROTEIN TRANSLOCASE PROTEIN TATA, CHLOROPLASTIC"/>
    <property type="match status" value="1"/>
</dbReference>
<evidence type="ECO:0000256" key="5">
    <source>
        <dbReference type="ARBA" id="ARBA00022927"/>
    </source>
</evidence>
<dbReference type="Gene3D" id="1.20.5.3310">
    <property type="match status" value="1"/>
</dbReference>
<name>A0A381EF18_9GAMM</name>
<evidence type="ECO:0000313" key="12">
    <source>
        <dbReference type="EMBL" id="SUX25618.1"/>
    </source>
</evidence>
<dbReference type="NCBIfam" id="TIGR01410">
    <property type="entry name" value="tatB"/>
    <property type="match status" value="1"/>
</dbReference>
<feature type="region of interest" description="Disordered" evidence="10">
    <location>
        <begin position="97"/>
        <end position="150"/>
    </location>
</feature>
<reference evidence="12 13" key="1">
    <citation type="submission" date="2018-06" db="EMBL/GenBank/DDBJ databases">
        <authorList>
            <consortium name="Pathogen Informatics"/>
            <person name="Doyle S."/>
        </authorList>
    </citation>
    <scope>NUCLEOTIDE SEQUENCE [LARGE SCALE GENOMIC DNA]</scope>
    <source>
        <strain evidence="12 13">NCTC13294</strain>
    </source>
</reference>
<keyword evidence="6 9" id="KW-1133">Transmembrane helix</keyword>
<proteinExistence type="inferred from homology"/>
<evidence type="ECO:0000256" key="6">
    <source>
        <dbReference type="ARBA" id="ARBA00022989"/>
    </source>
</evidence>
<keyword evidence="7 9" id="KW-0811">Translocation</keyword>
<dbReference type="RefSeq" id="WP_115612589.1">
    <property type="nucleotide sequence ID" value="NZ_JBHLZC010000001.1"/>
</dbReference>
<evidence type="ECO:0000256" key="3">
    <source>
        <dbReference type="ARBA" id="ARBA00022475"/>
    </source>
</evidence>
<dbReference type="GO" id="GO:0043953">
    <property type="term" value="P:protein transport by the Tat complex"/>
    <property type="evidence" value="ECO:0007669"/>
    <property type="project" value="UniProtKB-UniRule"/>
</dbReference>
<evidence type="ECO:0000256" key="10">
    <source>
        <dbReference type="SAM" id="MobiDB-lite"/>
    </source>
</evidence>
<dbReference type="InterPro" id="IPR018448">
    <property type="entry name" value="TatB"/>
</dbReference>
<feature type="transmembrane region" description="Helical" evidence="11">
    <location>
        <begin position="6"/>
        <end position="25"/>
    </location>
</feature>
<evidence type="ECO:0000313" key="13">
    <source>
        <dbReference type="Proteomes" id="UP000254572"/>
    </source>
</evidence>
<evidence type="ECO:0000256" key="1">
    <source>
        <dbReference type="ARBA" id="ARBA00004167"/>
    </source>
</evidence>
<evidence type="ECO:0000256" key="2">
    <source>
        <dbReference type="ARBA" id="ARBA00022448"/>
    </source>
</evidence>
<comment type="subunit">
    <text evidence="9">The Tat system comprises two distinct complexes: a TatABC complex, containing multiple copies of TatA, TatB and TatC subunits, and a separate TatA complex, containing only TatA subunits. Substrates initially bind to the TatABC complex, which probably triggers association of the separate TatA complex to form the active translocon.</text>
</comment>
<dbReference type="PANTHER" id="PTHR33162">
    <property type="entry name" value="SEC-INDEPENDENT PROTEIN TRANSLOCASE PROTEIN TATA, CHLOROPLASTIC"/>
    <property type="match status" value="1"/>
</dbReference>
<dbReference type="InterPro" id="IPR003369">
    <property type="entry name" value="TatA/B/E"/>
</dbReference>
<evidence type="ECO:0000256" key="7">
    <source>
        <dbReference type="ARBA" id="ARBA00023010"/>
    </source>
</evidence>
<dbReference type="OrthoDB" id="9816005at2"/>
<dbReference type="Pfam" id="PF02416">
    <property type="entry name" value="TatA_B_E"/>
    <property type="match status" value="1"/>
</dbReference>
<gene>
    <name evidence="9 12" type="primary">tatB</name>
    <name evidence="12" type="ORF">NCTC13294_02524</name>
</gene>
<evidence type="ECO:0000256" key="8">
    <source>
        <dbReference type="ARBA" id="ARBA00023136"/>
    </source>
</evidence>
<dbReference type="EMBL" id="UFUW01000001">
    <property type="protein sequence ID" value="SUX25618.1"/>
    <property type="molecule type" value="Genomic_DNA"/>
</dbReference>
<evidence type="ECO:0000256" key="4">
    <source>
        <dbReference type="ARBA" id="ARBA00022692"/>
    </source>
</evidence>
<keyword evidence="8 9" id="KW-0472">Membrane</keyword>
<keyword evidence="4 9" id="KW-0812">Transmembrane</keyword>
<dbReference type="GO" id="GO:0033281">
    <property type="term" value="C:TAT protein transport complex"/>
    <property type="evidence" value="ECO:0007669"/>
    <property type="project" value="UniProtKB-UniRule"/>
</dbReference>
<comment type="subcellular location">
    <subcellularLocation>
        <location evidence="9">Cell membrane</location>
        <topology evidence="9">Single-pass membrane protein</topology>
    </subcellularLocation>
    <subcellularLocation>
        <location evidence="1">Membrane</location>
        <topology evidence="1">Single-pass membrane protein</topology>
    </subcellularLocation>
</comment>
<dbReference type="Proteomes" id="UP000254572">
    <property type="component" value="Unassembled WGS sequence"/>
</dbReference>
<organism evidence="12 13">
    <name type="scientific">Cardiobacterium valvarum</name>
    <dbReference type="NCBI Taxonomy" id="194702"/>
    <lineage>
        <taxon>Bacteria</taxon>
        <taxon>Pseudomonadati</taxon>
        <taxon>Pseudomonadota</taxon>
        <taxon>Gammaproteobacteria</taxon>
        <taxon>Cardiobacteriales</taxon>
        <taxon>Cardiobacteriaceae</taxon>
        <taxon>Cardiobacterium</taxon>
    </lineage>
</organism>
<keyword evidence="3 9" id="KW-1003">Cell membrane</keyword>
<dbReference type="GO" id="GO:0008320">
    <property type="term" value="F:protein transmembrane transporter activity"/>
    <property type="evidence" value="ECO:0007669"/>
    <property type="project" value="UniProtKB-UniRule"/>
</dbReference>
<evidence type="ECO:0000256" key="9">
    <source>
        <dbReference type="HAMAP-Rule" id="MF_00237"/>
    </source>
</evidence>
<sequence>MFDIGFWELVVIGVIGIVVIGPERLPEVVRSALIFIRKIRRGFSDVRADIERELDLDDMRKILHEADMREHIKKLNDGVMNLDKEARDLGTSIKEDLEHAYDGYTPEDASAEADTGIEPPTAGTEQTSPADDDTTNTENTSPSGTAVKPS</sequence>
<evidence type="ECO:0000256" key="11">
    <source>
        <dbReference type="SAM" id="Phobius"/>
    </source>
</evidence>
<keyword evidence="13" id="KW-1185">Reference proteome</keyword>
<protein>
    <recommendedName>
        <fullName evidence="9">Sec-independent protein translocase protein TatB</fullName>
    </recommendedName>
</protein>
<accession>A0A381EF18</accession>
<dbReference type="AlphaFoldDB" id="A0A381EF18"/>
<keyword evidence="2 9" id="KW-0813">Transport</keyword>